<dbReference type="Pfam" id="PF00392">
    <property type="entry name" value="GntR"/>
    <property type="match status" value="1"/>
</dbReference>
<protein>
    <submittedName>
        <fullName evidence="4">GntR family transcriptional regulator</fullName>
    </submittedName>
</protein>
<keyword evidence="2" id="KW-0238">DNA-binding</keyword>
<dbReference type="PROSITE" id="PS50949">
    <property type="entry name" value="HTH_GNTR"/>
    <property type="match status" value="1"/>
</dbReference>
<dbReference type="SMART" id="SM00345">
    <property type="entry name" value="HTH_GNTR"/>
    <property type="match status" value="1"/>
</dbReference>
<organism evidence="4 5">
    <name type="scientific">Agrobacterium larrymoorei</name>
    <dbReference type="NCBI Taxonomy" id="160699"/>
    <lineage>
        <taxon>Bacteria</taxon>
        <taxon>Pseudomonadati</taxon>
        <taxon>Pseudomonadota</taxon>
        <taxon>Alphaproteobacteria</taxon>
        <taxon>Hyphomicrobiales</taxon>
        <taxon>Rhizobiaceae</taxon>
        <taxon>Rhizobium/Agrobacterium group</taxon>
        <taxon>Agrobacterium</taxon>
    </lineage>
</organism>
<dbReference type="GO" id="GO:0003677">
    <property type="term" value="F:DNA binding"/>
    <property type="evidence" value="ECO:0007669"/>
    <property type="project" value="UniProtKB-KW"/>
</dbReference>
<dbReference type="STRING" id="1367849.GCA_000518585_01097"/>
<dbReference type="SMART" id="SM00895">
    <property type="entry name" value="FCD"/>
    <property type="match status" value="1"/>
</dbReference>
<dbReference type="KEGG" id="alf:CFBP5473_18635"/>
<name>A0A4D7E4M3_9HYPH</name>
<evidence type="ECO:0000256" key="1">
    <source>
        <dbReference type="ARBA" id="ARBA00023015"/>
    </source>
</evidence>
<dbReference type="InterPro" id="IPR011711">
    <property type="entry name" value="GntR_C"/>
</dbReference>
<dbReference type="EMBL" id="CP039692">
    <property type="protein sequence ID" value="QCI99970.1"/>
    <property type="molecule type" value="Genomic_DNA"/>
</dbReference>
<proteinExistence type="predicted"/>
<evidence type="ECO:0000313" key="4">
    <source>
        <dbReference type="EMBL" id="QCI99970.1"/>
    </source>
</evidence>
<dbReference type="InterPro" id="IPR008920">
    <property type="entry name" value="TF_FadR/GntR_C"/>
</dbReference>
<reference evidence="4 5" key="1">
    <citation type="submission" date="2019-04" db="EMBL/GenBank/DDBJ databases">
        <title>Complete genome sequence of Agrobacterium larrymoorei CFBP5473.</title>
        <authorList>
            <person name="Haryono M."/>
            <person name="Chou L."/>
            <person name="Lin Y.-C."/>
            <person name="Lai E.-M."/>
            <person name="Kuo C.-H."/>
        </authorList>
    </citation>
    <scope>NUCLEOTIDE SEQUENCE [LARGE SCALE GENOMIC DNA]</scope>
    <source>
        <strain evidence="4 5">CFBP5473</strain>
    </source>
</reference>
<gene>
    <name evidence="4" type="ORF">CFBP5473_18635</name>
</gene>
<dbReference type="Gene3D" id="1.10.10.10">
    <property type="entry name" value="Winged helix-like DNA-binding domain superfamily/Winged helix DNA-binding domain"/>
    <property type="match status" value="1"/>
</dbReference>
<dbReference type="SUPFAM" id="SSF46785">
    <property type="entry name" value="Winged helix' DNA-binding domain"/>
    <property type="match status" value="1"/>
</dbReference>
<evidence type="ECO:0000256" key="3">
    <source>
        <dbReference type="ARBA" id="ARBA00023163"/>
    </source>
</evidence>
<sequence>MDKENSLLSETEIVSAREERGETRAKEALDQIMALIRAGELRPGSILKEVELAKRFSMSRGPVREAIRNLEGRKIVEREAFQRARITPLRKPEIVAIFQLRECLEGMAFSLAAARMSDSELDALVEDVERSSDPSYYGEVFNAGFKFKFHAAVVSRCGNERIKHVLDVEVYELIRLYRWIAGTLPGRGGSAQAEHLEIAKAMRVRDMERVEKLTRAHIHKSMIYLLGDGNDAVD</sequence>
<accession>A0A4D7E4M3</accession>
<dbReference type="PANTHER" id="PTHR43537:SF49">
    <property type="entry name" value="TRANSCRIPTIONAL REGULATORY PROTEIN"/>
    <property type="match status" value="1"/>
</dbReference>
<dbReference type="Proteomes" id="UP000298545">
    <property type="component" value="Chromosome linear"/>
</dbReference>
<dbReference type="InterPro" id="IPR036388">
    <property type="entry name" value="WH-like_DNA-bd_sf"/>
</dbReference>
<dbReference type="SUPFAM" id="SSF48008">
    <property type="entry name" value="GntR ligand-binding domain-like"/>
    <property type="match status" value="1"/>
</dbReference>
<dbReference type="InterPro" id="IPR036390">
    <property type="entry name" value="WH_DNA-bd_sf"/>
</dbReference>
<dbReference type="OrthoDB" id="9028214at2"/>
<dbReference type="Gene3D" id="1.20.120.530">
    <property type="entry name" value="GntR ligand-binding domain-like"/>
    <property type="match status" value="1"/>
</dbReference>
<dbReference type="Pfam" id="PF07729">
    <property type="entry name" value="FCD"/>
    <property type="match status" value="1"/>
</dbReference>
<dbReference type="GO" id="GO:0003700">
    <property type="term" value="F:DNA-binding transcription factor activity"/>
    <property type="evidence" value="ECO:0007669"/>
    <property type="project" value="InterPro"/>
</dbReference>
<evidence type="ECO:0000313" key="5">
    <source>
        <dbReference type="Proteomes" id="UP000298545"/>
    </source>
</evidence>
<keyword evidence="1" id="KW-0805">Transcription regulation</keyword>
<keyword evidence="3" id="KW-0804">Transcription</keyword>
<dbReference type="AlphaFoldDB" id="A0A4D7E4M3"/>
<dbReference type="PANTHER" id="PTHR43537">
    <property type="entry name" value="TRANSCRIPTIONAL REGULATOR, GNTR FAMILY"/>
    <property type="match status" value="1"/>
</dbReference>
<dbReference type="InterPro" id="IPR000524">
    <property type="entry name" value="Tscrpt_reg_HTH_GntR"/>
</dbReference>
<evidence type="ECO:0000256" key="2">
    <source>
        <dbReference type="ARBA" id="ARBA00023125"/>
    </source>
</evidence>